<name>A0A7Y9J3M2_9PSEU</name>
<evidence type="ECO:0000313" key="3">
    <source>
        <dbReference type="Proteomes" id="UP000535890"/>
    </source>
</evidence>
<keyword evidence="3" id="KW-1185">Reference proteome</keyword>
<protein>
    <recommendedName>
        <fullName evidence="1">DUF4253 domain-containing protein</fullName>
    </recommendedName>
</protein>
<evidence type="ECO:0000259" key="1">
    <source>
        <dbReference type="Pfam" id="PF14062"/>
    </source>
</evidence>
<comment type="caution">
    <text evidence="2">The sequence shown here is derived from an EMBL/GenBank/DDBJ whole genome shotgun (WGS) entry which is preliminary data.</text>
</comment>
<accession>A0A7Y9J3M2</accession>
<dbReference type="Pfam" id="PF14062">
    <property type="entry name" value="DUF4253"/>
    <property type="match status" value="1"/>
</dbReference>
<dbReference type="Proteomes" id="UP000535890">
    <property type="component" value="Unassembled WGS sequence"/>
</dbReference>
<evidence type="ECO:0000313" key="2">
    <source>
        <dbReference type="EMBL" id="NYD34192.1"/>
    </source>
</evidence>
<feature type="domain" description="DUF4253" evidence="1">
    <location>
        <begin position="122"/>
        <end position="237"/>
    </location>
</feature>
<reference evidence="2 3" key="1">
    <citation type="submission" date="2020-07" db="EMBL/GenBank/DDBJ databases">
        <title>Sequencing the genomes of 1000 actinobacteria strains.</title>
        <authorList>
            <person name="Klenk H.-P."/>
        </authorList>
    </citation>
    <scope>NUCLEOTIDE SEQUENCE [LARGE SCALE GENOMIC DNA]</scope>
    <source>
        <strain evidence="2 3">DSM 45772</strain>
    </source>
</reference>
<organism evidence="2 3">
    <name type="scientific">Actinomycetospora corticicola</name>
    <dbReference type="NCBI Taxonomy" id="663602"/>
    <lineage>
        <taxon>Bacteria</taxon>
        <taxon>Bacillati</taxon>
        <taxon>Actinomycetota</taxon>
        <taxon>Actinomycetes</taxon>
        <taxon>Pseudonocardiales</taxon>
        <taxon>Pseudonocardiaceae</taxon>
        <taxon>Actinomycetospora</taxon>
    </lineage>
</organism>
<dbReference type="RefSeq" id="WP_179792166.1">
    <property type="nucleotide sequence ID" value="NZ_BAABHP010000012.1"/>
</dbReference>
<proteinExistence type="predicted"/>
<gene>
    <name evidence="2" type="ORF">BJ983_000294</name>
</gene>
<dbReference type="AlphaFoldDB" id="A0A7Y9J3M2"/>
<dbReference type="EMBL" id="JACCBN010000001">
    <property type="protein sequence ID" value="NYD34192.1"/>
    <property type="molecule type" value="Genomic_DNA"/>
</dbReference>
<dbReference type="InterPro" id="IPR025349">
    <property type="entry name" value="DUF4253"/>
</dbReference>
<sequence>MKTDREPVPKLLELLAEPDPSLYRRLLRDARRSHRCPVLLNDVTLDRCDFEAIDENPALVDLDPRTVLSDWWAGPCLPDCPCDEPLAAELPPPVGLGRDLSRHRATIAAATGFARAAHGIARMGVVEVARPADVPLALRWSGMCNYGDRDLPRATAVLRSWEDRFGAVVSFVGPDTLLLSVARPPRSSEECRSVAAEHFAFCPDQVDPQVELRTTPIPLSEYAESIRGEFLWRFWWD</sequence>